<sequence>KIIFPYFPFSKFSYKAVIFLSRLKFLDWGGGGLHSPCCPPLRTPST</sequence>
<evidence type="ECO:0000313" key="1">
    <source>
        <dbReference type="EMBL" id="CDW34554.1"/>
    </source>
</evidence>
<proteinExistence type="predicted"/>
<dbReference type="AlphaFoldDB" id="A0A0K2U8J6"/>
<dbReference type="EMBL" id="HACA01017193">
    <property type="protein sequence ID" value="CDW34554.1"/>
    <property type="molecule type" value="Transcribed_RNA"/>
</dbReference>
<name>A0A0K2U8J6_LEPSM</name>
<reference evidence="1" key="1">
    <citation type="submission" date="2014-05" db="EMBL/GenBank/DDBJ databases">
        <authorList>
            <person name="Chronopoulou M."/>
        </authorList>
    </citation>
    <scope>NUCLEOTIDE SEQUENCE</scope>
    <source>
        <tissue evidence="1">Whole organism</tissue>
    </source>
</reference>
<organism evidence="1">
    <name type="scientific">Lepeophtheirus salmonis</name>
    <name type="common">Salmon louse</name>
    <name type="synonym">Caligus salmonis</name>
    <dbReference type="NCBI Taxonomy" id="72036"/>
    <lineage>
        <taxon>Eukaryota</taxon>
        <taxon>Metazoa</taxon>
        <taxon>Ecdysozoa</taxon>
        <taxon>Arthropoda</taxon>
        <taxon>Crustacea</taxon>
        <taxon>Multicrustacea</taxon>
        <taxon>Hexanauplia</taxon>
        <taxon>Copepoda</taxon>
        <taxon>Siphonostomatoida</taxon>
        <taxon>Caligidae</taxon>
        <taxon>Lepeophtheirus</taxon>
    </lineage>
</organism>
<feature type="non-terminal residue" evidence="1">
    <location>
        <position position="1"/>
    </location>
</feature>
<accession>A0A0K2U8J6</accession>
<protein>
    <submittedName>
        <fullName evidence="1">Uncharacterized protein</fullName>
    </submittedName>
</protein>